<dbReference type="SUPFAM" id="SSF55961">
    <property type="entry name" value="Bet v1-like"/>
    <property type="match status" value="1"/>
</dbReference>
<dbReference type="Gene3D" id="3.30.530.20">
    <property type="match status" value="1"/>
</dbReference>
<comment type="caution">
    <text evidence="3">The sequence shown here is derived from an EMBL/GenBank/DDBJ whole genome shotgun (WGS) entry which is preliminary data.</text>
</comment>
<keyword evidence="4" id="KW-1185">Reference proteome</keyword>
<evidence type="ECO:0000313" key="4">
    <source>
        <dbReference type="Proteomes" id="UP001431209"/>
    </source>
</evidence>
<accession>A0AAW2YZ74</accession>
<protein>
    <recommendedName>
        <fullName evidence="2">Coenzyme Q-binding protein COQ10 START domain-containing protein</fullName>
    </recommendedName>
</protein>
<evidence type="ECO:0000313" key="3">
    <source>
        <dbReference type="EMBL" id="KAL0482308.1"/>
    </source>
</evidence>
<dbReference type="Proteomes" id="UP001431209">
    <property type="component" value="Unassembled WGS sequence"/>
</dbReference>
<dbReference type="AlphaFoldDB" id="A0AAW2YZ74"/>
<organism evidence="3 4">
    <name type="scientific">Acrasis kona</name>
    <dbReference type="NCBI Taxonomy" id="1008807"/>
    <lineage>
        <taxon>Eukaryota</taxon>
        <taxon>Discoba</taxon>
        <taxon>Heterolobosea</taxon>
        <taxon>Tetramitia</taxon>
        <taxon>Eutetramitia</taxon>
        <taxon>Acrasidae</taxon>
        <taxon>Acrasis</taxon>
    </lineage>
</organism>
<sequence length="175" mass="19808">MWGWITGTDAAATATTEEQSSTGYESGNVSEKIIFNAPLEVALQVITDYEKYPEFVTGSYEAKKVKTDQDGGQVVFYSSSLSFKTIDYTLIHYLNPEKDGITWKNTDDGPWAKNVGGWKLKKISDTETEATYYVVMELSIWTPAFLKDWIISSQLPAMLEAFKKRVEEVYAKQKK</sequence>
<dbReference type="CDD" id="cd07812">
    <property type="entry name" value="SRPBCC"/>
    <property type="match status" value="1"/>
</dbReference>
<name>A0AAW2YZ74_9EUKA</name>
<gene>
    <name evidence="3" type="ORF">AKO1_012939</name>
</gene>
<evidence type="ECO:0000256" key="1">
    <source>
        <dbReference type="SAM" id="MobiDB-lite"/>
    </source>
</evidence>
<dbReference type="Pfam" id="PF03364">
    <property type="entry name" value="Polyketide_cyc"/>
    <property type="match status" value="1"/>
</dbReference>
<dbReference type="InterPro" id="IPR023393">
    <property type="entry name" value="START-like_dom_sf"/>
</dbReference>
<feature type="region of interest" description="Disordered" evidence="1">
    <location>
        <begin position="1"/>
        <end position="24"/>
    </location>
</feature>
<dbReference type="EMBL" id="JAOPGA020000840">
    <property type="protein sequence ID" value="KAL0482308.1"/>
    <property type="molecule type" value="Genomic_DNA"/>
</dbReference>
<evidence type="ECO:0000259" key="2">
    <source>
        <dbReference type="Pfam" id="PF03364"/>
    </source>
</evidence>
<proteinExistence type="predicted"/>
<dbReference type="InterPro" id="IPR005031">
    <property type="entry name" value="COQ10_START"/>
</dbReference>
<feature type="compositionally biased region" description="Low complexity" evidence="1">
    <location>
        <begin position="1"/>
        <end position="16"/>
    </location>
</feature>
<reference evidence="3 4" key="1">
    <citation type="submission" date="2024-03" db="EMBL/GenBank/DDBJ databases">
        <title>The Acrasis kona genome and developmental transcriptomes reveal deep origins of eukaryotic multicellular pathways.</title>
        <authorList>
            <person name="Sheikh S."/>
            <person name="Fu C.-J."/>
            <person name="Brown M.W."/>
            <person name="Baldauf S.L."/>
        </authorList>
    </citation>
    <scope>NUCLEOTIDE SEQUENCE [LARGE SCALE GENOMIC DNA]</scope>
    <source>
        <strain evidence="3 4">ATCC MYA-3509</strain>
    </source>
</reference>
<feature type="domain" description="Coenzyme Q-binding protein COQ10 START" evidence="2">
    <location>
        <begin position="36"/>
        <end position="163"/>
    </location>
</feature>